<comment type="caution">
    <text evidence="1">The sequence shown here is derived from an EMBL/GenBank/DDBJ whole genome shotgun (WGS) entry which is preliminary data.</text>
</comment>
<dbReference type="Proteomes" id="UP001189429">
    <property type="component" value="Unassembled WGS sequence"/>
</dbReference>
<dbReference type="EMBL" id="CAUYUJ010008447">
    <property type="protein sequence ID" value="CAK0823993.1"/>
    <property type="molecule type" value="Genomic_DNA"/>
</dbReference>
<name>A0ABN9RZP9_9DINO</name>
<gene>
    <name evidence="1" type="ORF">PCOR1329_LOCUS24528</name>
</gene>
<reference evidence="1" key="1">
    <citation type="submission" date="2023-10" db="EMBL/GenBank/DDBJ databases">
        <authorList>
            <person name="Chen Y."/>
            <person name="Shah S."/>
            <person name="Dougan E. K."/>
            <person name="Thang M."/>
            <person name="Chan C."/>
        </authorList>
    </citation>
    <scope>NUCLEOTIDE SEQUENCE [LARGE SCALE GENOMIC DNA]</scope>
</reference>
<organism evidence="1 2">
    <name type="scientific">Prorocentrum cordatum</name>
    <dbReference type="NCBI Taxonomy" id="2364126"/>
    <lineage>
        <taxon>Eukaryota</taxon>
        <taxon>Sar</taxon>
        <taxon>Alveolata</taxon>
        <taxon>Dinophyceae</taxon>
        <taxon>Prorocentrales</taxon>
        <taxon>Prorocentraceae</taxon>
        <taxon>Prorocentrum</taxon>
    </lineage>
</organism>
<proteinExistence type="predicted"/>
<protein>
    <submittedName>
        <fullName evidence="1">Uncharacterized protein</fullName>
    </submittedName>
</protein>
<evidence type="ECO:0000313" key="2">
    <source>
        <dbReference type="Proteomes" id="UP001189429"/>
    </source>
</evidence>
<sequence>MASAAARVRQDRIRKLQTPSSARAVGGLKSKARLAVVQEETDDSDMLANWSQIGDPWVDNELQHIDYTAESLSPIECVGLNLLAVLQVVVTTRLLKQLAPGASSIVDIDKDRDKDANGECIHLISARRRGGNQFGTFVHRFICMKRLELHKRTKEEIQTQRLIKKEEKELAQRIEKEMKLEMCEPRKSSPPPMAWKAEGVDLNKLLAHMRTSNIENIKIESDDDLEETSIQSQIDELKRAMTDQQNQGTNEQLVELTRMMALLVQNQSQALGSDSR</sequence>
<accession>A0ABN9RZP9</accession>
<evidence type="ECO:0000313" key="1">
    <source>
        <dbReference type="EMBL" id="CAK0823993.1"/>
    </source>
</evidence>
<keyword evidence="2" id="KW-1185">Reference proteome</keyword>